<dbReference type="EMBL" id="JARLKY010000019">
    <property type="protein sequence ID" value="MEC0227352.1"/>
    <property type="molecule type" value="Genomic_DNA"/>
</dbReference>
<evidence type="ECO:0000313" key="2">
    <source>
        <dbReference type="Proteomes" id="UP001338137"/>
    </source>
</evidence>
<organism evidence="1 2">
    <name type="scientific">Paenibacillus alba</name>
    <dbReference type="NCBI Taxonomy" id="1197127"/>
    <lineage>
        <taxon>Bacteria</taxon>
        <taxon>Bacillati</taxon>
        <taxon>Bacillota</taxon>
        <taxon>Bacilli</taxon>
        <taxon>Bacillales</taxon>
        <taxon>Paenibacillaceae</taxon>
        <taxon>Paenibacillus</taxon>
    </lineage>
</organism>
<reference evidence="1 2" key="1">
    <citation type="submission" date="2023-03" db="EMBL/GenBank/DDBJ databases">
        <title>Bacillus Genome Sequencing.</title>
        <authorList>
            <person name="Dunlap C."/>
        </authorList>
    </citation>
    <scope>NUCLEOTIDE SEQUENCE [LARGE SCALE GENOMIC DNA]</scope>
    <source>
        <strain evidence="1 2">BD-533</strain>
    </source>
</reference>
<proteinExistence type="predicted"/>
<sequence length="117" mass="13507">MDNFMSVLKSVCEQKGKTSDEIFKYAKINSSNKNKILSGYYKNPNYRISREHAIALGLALKLNIEEMSKFLAEAGYALSRCHEFDRIVSNHIINQIYDIFTVEIALHEKGYRPLTTR</sequence>
<keyword evidence="2" id="KW-1185">Reference proteome</keyword>
<dbReference type="RefSeq" id="WP_326071692.1">
    <property type="nucleotide sequence ID" value="NZ_JARLKY010000019.1"/>
</dbReference>
<evidence type="ECO:0008006" key="3">
    <source>
        <dbReference type="Google" id="ProtNLM"/>
    </source>
</evidence>
<evidence type="ECO:0000313" key="1">
    <source>
        <dbReference type="EMBL" id="MEC0227352.1"/>
    </source>
</evidence>
<accession>A0ABU6G257</accession>
<comment type="caution">
    <text evidence="1">The sequence shown here is derived from an EMBL/GenBank/DDBJ whole genome shotgun (WGS) entry which is preliminary data.</text>
</comment>
<protein>
    <recommendedName>
        <fullName evidence="3">XRE family transcriptional regulator</fullName>
    </recommendedName>
</protein>
<name>A0ABU6G257_9BACL</name>
<gene>
    <name evidence="1" type="ORF">P4I72_09475</name>
</gene>
<dbReference type="Proteomes" id="UP001338137">
    <property type="component" value="Unassembled WGS sequence"/>
</dbReference>